<evidence type="ECO:0000256" key="4">
    <source>
        <dbReference type="SAM" id="MobiDB-lite"/>
    </source>
</evidence>
<dbReference type="Gene3D" id="1.20.120.530">
    <property type="entry name" value="GntR ligand-binding domain-like"/>
    <property type="match status" value="1"/>
</dbReference>
<organism evidence="6 7">
    <name type="scientific">Variovorax dokdonensis</name>
    <dbReference type="NCBI Taxonomy" id="344883"/>
    <lineage>
        <taxon>Bacteria</taxon>
        <taxon>Pseudomonadati</taxon>
        <taxon>Pseudomonadota</taxon>
        <taxon>Betaproteobacteria</taxon>
        <taxon>Burkholderiales</taxon>
        <taxon>Comamonadaceae</taxon>
        <taxon>Variovorax</taxon>
    </lineage>
</organism>
<dbReference type="InterPro" id="IPR000524">
    <property type="entry name" value="Tscrpt_reg_HTH_GntR"/>
</dbReference>
<dbReference type="SMART" id="SM00895">
    <property type="entry name" value="FCD"/>
    <property type="match status" value="1"/>
</dbReference>
<dbReference type="SUPFAM" id="SSF46785">
    <property type="entry name" value="Winged helix' DNA-binding domain"/>
    <property type="match status" value="1"/>
</dbReference>
<reference evidence="6" key="1">
    <citation type="submission" date="2023-06" db="EMBL/GenBank/DDBJ databases">
        <authorList>
            <person name="Jiang Y."/>
            <person name="Liu Q."/>
        </authorList>
    </citation>
    <scope>NUCLEOTIDE SEQUENCE</scope>
    <source>
        <strain evidence="6">CGMCC 1.12089</strain>
    </source>
</reference>
<accession>A0ABT7NH83</accession>
<keyword evidence="1" id="KW-0805">Transcription regulation</keyword>
<keyword evidence="7" id="KW-1185">Reference proteome</keyword>
<dbReference type="Gene3D" id="1.10.10.10">
    <property type="entry name" value="Winged helix-like DNA-binding domain superfamily/Winged helix DNA-binding domain"/>
    <property type="match status" value="1"/>
</dbReference>
<dbReference type="InterPro" id="IPR036388">
    <property type="entry name" value="WH-like_DNA-bd_sf"/>
</dbReference>
<feature type="domain" description="HTH gntR-type" evidence="5">
    <location>
        <begin position="71"/>
        <end position="138"/>
    </location>
</feature>
<evidence type="ECO:0000313" key="6">
    <source>
        <dbReference type="EMBL" id="MDM0047304.1"/>
    </source>
</evidence>
<dbReference type="PROSITE" id="PS50949">
    <property type="entry name" value="HTH_GNTR"/>
    <property type="match status" value="1"/>
</dbReference>
<dbReference type="Proteomes" id="UP001174908">
    <property type="component" value="Unassembled WGS sequence"/>
</dbReference>
<comment type="caution">
    <text evidence="6">The sequence shown here is derived from an EMBL/GenBank/DDBJ whole genome shotgun (WGS) entry which is preliminary data.</text>
</comment>
<sequence length="290" mass="32506">MSGGPDALRTALEGVGHLRTIAGASAHAGRTGVSEAKPLDAKPTPTHKHAHMPPTRPARRGTANQARLARENANDEIYEKIYVAILEHRLHPGTKLVEERLAEIFNVSRARIREVLARLAHEQIVELYPQRGAFVARPTIEQALDVFEARRLIEPAVLRRLIETLTPEKLAKLRLHQDLEQEARRRDDKRAVIRLSGEFHSLAAELAGNSALTRSMRELSVLTCLMIFLYDSPTTASCRADEHSQIIEAISKRDAARAEQLMLEHLEHIESSMKLDANEEQVDLEAIFKT</sequence>
<evidence type="ECO:0000256" key="3">
    <source>
        <dbReference type="ARBA" id="ARBA00023163"/>
    </source>
</evidence>
<dbReference type="InterPro" id="IPR011711">
    <property type="entry name" value="GntR_C"/>
</dbReference>
<name>A0ABT7NH83_9BURK</name>
<dbReference type="Pfam" id="PF07729">
    <property type="entry name" value="FCD"/>
    <property type="match status" value="1"/>
</dbReference>
<proteinExistence type="predicted"/>
<dbReference type="SUPFAM" id="SSF48008">
    <property type="entry name" value="GntR ligand-binding domain-like"/>
    <property type="match status" value="1"/>
</dbReference>
<evidence type="ECO:0000259" key="5">
    <source>
        <dbReference type="PROSITE" id="PS50949"/>
    </source>
</evidence>
<dbReference type="CDD" id="cd07377">
    <property type="entry name" value="WHTH_GntR"/>
    <property type="match status" value="1"/>
</dbReference>
<dbReference type="Pfam" id="PF00392">
    <property type="entry name" value="GntR"/>
    <property type="match status" value="1"/>
</dbReference>
<dbReference type="InterPro" id="IPR008920">
    <property type="entry name" value="TF_FadR/GntR_C"/>
</dbReference>
<evidence type="ECO:0000313" key="7">
    <source>
        <dbReference type="Proteomes" id="UP001174908"/>
    </source>
</evidence>
<evidence type="ECO:0000256" key="2">
    <source>
        <dbReference type="ARBA" id="ARBA00023125"/>
    </source>
</evidence>
<dbReference type="SMART" id="SM00345">
    <property type="entry name" value="HTH_GNTR"/>
    <property type="match status" value="1"/>
</dbReference>
<keyword evidence="3" id="KW-0804">Transcription</keyword>
<gene>
    <name evidence="6" type="ORF">QTH91_22625</name>
</gene>
<dbReference type="EMBL" id="JASZYV010000007">
    <property type="protein sequence ID" value="MDM0047304.1"/>
    <property type="molecule type" value="Genomic_DNA"/>
</dbReference>
<feature type="region of interest" description="Disordered" evidence="4">
    <location>
        <begin position="26"/>
        <end position="68"/>
    </location>
</feature>
<evidence type="ECO:0000256" key="1">
    <source>
        <dbReference type="ARBA" id="ARBA00023015"/>
    </source>
</evidence>
<dbReference type="InterPro" id="IPR036390">
    <property type="entry name" value="WH_DNA-bd_sf"/>
</dbReference>
<dbReference type="PANTHER" id="PTHR43537">
    <property type="entry name" value="TRANSCRIPTIONAL REGULATOR, GNTR FAMILY"/>
    <property type="match status" value="1"/>
</dbReference>
<keyword evidence="2" id="KW-0238">DNA-binding</keyword>
<protein>
    <submittedName>
        <fullName evidence="6">GntR family transcriptional regulator</fullName>
    </submittedName>
</protein>
<dbReference type="PANTHER" id="PTHR43537:SF53">
    <property type="entry name" value="HTH-TYPE TRANSCRIPTIONAL REPRESSOR NANR"/>
    <property type="match status" value="1"/>
</dbReference>